<proteinExistence type="predicted"/>
<organism evidence="1 2">
    <name type="scientific">Persea americana</name>
    <name type="common">Avocado</name>
    <dbReference type="NCBI Taxonomy" id="3435"/>
    <lineage>
        <taxon>Eukaryota</taxon>
        <taxon>Viridiplantae</taxon>
        <taxon>Streptophyta</taxon>
        <taxon>Embryophyta</taxon>
        <taxon>Tracheophyta</taxon>
        <taxon>Spermatophyta</taxon>
        <taxon>Magnoliopsida</taxon>
        <taxon>Magnoliidae</taxon>
        <taxon>Laurales</taxon>
        <taxon>Lauraceae</taxon>
        <taxon>Persea</taxon>
    </lineage>
</organism>
<dbReference type="Proteomes" id="UP001234297">
    <property type="component" value="Chromosome 7"/>
</dbReference>
<name>A0ACC2L7V8_PERAE</name>
<accession>A0ACC2L7V8</accession>
<dbReference type="EMBL" id="CM056815">
    <property type="protein sequence ID" value="KAJ8629559.1"/>
    <property type="molecule type" value="Genomic_DNA"/>
</dbReference>
<reference evidence="1 2" key="1">
    <citation type="journal article" date="2022" name="Hortic Res">
        <title>A haplotype resolved chromosomal level avocado genome allows analysis of novel avocado genes.</title>
        <authorList>
            <person name="Nath O."/>
            <person name="Fletcher S.J."/>
            <person name="Hayward A."/>
            <person name="Shaw L.M."/>
            <person name="Masouleh A.K."/>
            <person name="Furtado A."/>
            <person name="Henry R.J."/>
            <person name="Mitter N."/>
        </authorList>
    </citation>
    <scope>NUCLEOTIDE SEQUENCE [LARGE SCALE GENOMIC DNA]</scope>
    <source>
        <strain evidence="2">cv. Hass</strain>
    </source>
</reference>
<evidence type="ECO:0000313" key="2">
    <source>
        <dbReference type="Proteomes" id="UP001234297"/>
    </source>
</evidence>
<gene>
    <name evidence="1" type="ORF">MRB53_022882</name>
</gene>
<comment type="caution">
    <text evidence="1">The sequence shown here is derived from an EMBL/GenBank/DDBJ whole genome shotgun (WGS) entry which is preliminary data.</text>
</comment>
<sequence>MPLLQNQFIFLELILLFVPSCFASSESSSSYYYNRCAPSTCGDSLLHFPLGLDPLCRSANITTSCENGSAFMINDQIPEIKYKILDKLNETVYARKSFRLVDTSLFGCGPVPAFYGGFSQRWLILGSLSTSNAYRTGTFFNCTEKPQSDILARLMAAPCLECGETKNWCYFYNGFTDPIPNCRPFTSSIPNELFNNLTGVGNLRRALQAGFEAEWDSVCGVACMDVTGGRCGFMDEQERTLGKELCFCSSGVHRQNCSDGTSIAKRDSRTFGRTRVKLLAGIALGLAFMFGFVCFAYIRRRKMLKNKMELRGKDEQALRHHLDSRTTTSTSIETFLQDYASGMPTRFSYKQIKKYSNNFRHKLGQGGFGSVFKADFPNNCTVAIKILDENEQKMVGERRNFNDNMSRSSETYFPEWVYSHHVVQGSNGGGSKWHKCEGEEEENIARRMELVGLWCIQYSPSRRPTMRNVINMLQGEVSIDIPPLPFKGNALQRAAINYNPTDNCDDVS</sequence>
<evidence type="ECO:0000313" key="1">
    <source>
        <dbReference type="EMBL" id="KAJ8629559.1"/>
    </source>
</evidence>
<protein>
    <submittedName>
        <fullName evidence="1">Uncharacterized protein</fullName>
    </submittedName>
</protein>
<keyword evidence="2" id="KW-1185">Reference proteome</keyword>